<dbReference type="AlphaFoldDB" id="T0KB91"/>
<sequence>MFFDVHSVLISSQKNSIVIIRINGIFQYTAYKSIRQDRQGDNILSSEGRISILPLPALVDQLVAGIDLCAKEESLNFFVKLAQNGESLILYFGLPICSSNNFIN</sequence>
<dbReference type="Proteomes" id="UP000015523">
    <property type="component" value="Unassembled WGS sequence"/>
</dbReference>
<evidence type="ECO:0000313" key="1">
    <source>
        <dbReference type="EMBL" id="EQB33964.1"/>
    </source>
</evidence>
<accession>T0KB91</accession>
<protein>
    <submittedName>
        <fullName evidence="1">Uncharacterized protein</fullName>
    </submittedName>
</protein>
<keyword evidence="2" id="KW-1185">Reference proteome</keyword>
<reference evidence="1 2" key="1">
    <citation type="journal article" date="2013" name="Genome Announc.">
        <title>Draft Genome Sequence of Sphingobium ummariense Strain RL-3, a Hexachlorocyclohexane-Degrading Bacterium.</title>
        <authorList>
            <person name="Kohli P."/>
            <person name="Dua A."/>
            <person name="Sangwan N."/>
            <person name="Oldach P."/>
            <person name="Khurana J.P."/>
            <person name="Lal R."/>
        </authorList>
    </citation>
    <scope>NUCLEOTIDE SEQUENCE [LARGE SCALE GENOMIC DNA]</scope>
    <source>
        <strain evidence="1 2">RL-3</strain>
    </source>
</reference>
<proteinExistence type="predicted"/>
<evidence type="ECO:0000313" key="2">
    <source>
        <dbReference type="Proteomes" id="UP000015523"/>
    </source>
</evidence>
<dbReference type="STRING" id="1346791.M529_01175"/>
<gene>
    <name evidence="1" type="ORF">M529_01175</name>
</gene>
<comment type="caution">
    <text evidence="1">The sequence shown here is derived from an EMBL/GenBank/DDBJ whole genome shotgun (WGS) entry which is preliminary data.</text>
</comment>
<name>T0KB91_9SPHN</name>
<organism evidence="1 2">
    <name type="scientific">Sphingobium ummariense RL-3</name>
    <dbReference type="NCBI Taxonomy" id="1346791"/>
    <lineage>
        <taxon>Bacteria</taxon>
        <taxon>Pseudomonadati</taxon>
        <taxon>Pseudomonadota</taxon>
        <taxon>Alphaproteobacteria</taxon>
        <taxon>Sphingomonadales</taxon>
        <taxon>Sphingomonadaceae</taxon>
        <taxon>Sphingobium</taxon>
    </lineage>
</organism>
<dbReference type="EMBL" id="AUWY01000022">
    <property type="protein sequence ID" value="EQB33964.1"/>
    <property type="molecule type" value="Genomic_DNA"/>
</dbReference>